<dbReference type="Pfam" id="PF04773">
    <property type="entry name" value="FecR"/>
    <property type="match status" value="1"/>
</dbReference>
<evidence type="ECO:0000313" key="4">
    <source>
        <dbReference type="EMBL" id="TLS54235.1"/>
    </source>
</evidence>
<dbReference type="InterPro" id="IPR013783">
    <property type="entry name" value="Ig-like_fold"/>
</dbReference>
<feature type="compositionally biased region" description="Low complexity" evidence="1">
    <location>
        <begin position="420"/>
        <end position="442"/>
    </location>
</feature>
<dbReference type="RefSeq" id="WP_138192151.1">
    <property type="nucleotide sequence ID" value="NZ_VCIW01000001.1"/>
</dbReference>
<dbReference type="Pfam" id="PF16640">
    <property type="entry name" value="Big_3_5"/>
    <property type="match status" value="1"/>
</dbReference>
<comment type="caution">
    <text evidence="4">The sequence shown here is derived from an EMBL/GenBank/DDBJ whole genome shotgun (WGS) entry which is preliminary data.</text>
</comment>
<name>A0A5R9GPJ5_9BACL</name>
<dbReference type="OrthoDB" id="2888245at2"/>
<feature type="compositionally biased region" description="Basic and acidic residues" evidence="1">
    <location>
        <begin position="404"/>
        <end position="413"/>
    </location>
</feature>
<accession>A0A5R9GPJ5</accession>
<gene>
    <name evidence="4" type="ORF">FE782_02495</name>
</gene>
<protein>
    <recommendedName>
        <fullName evidence="6">FecR protein domain-containing protein</fullName>
    </recommendedName>
</protein>
<feature type="domain" description="FecR protein" evidence="2">
    <location>
        <begin position="66"/>
        <end position="150"/>
    </location>
</feature>
<dbReference type="Proteomes" id="UP000309676">
    <property type="component" value="Unassembled WGS sequence"/>
</dbReference>
<dbReference type="Gene3D" id="2.60.40.10">
    <property type="entry name" value="Immunoglobulins"/>
    <property type="match status" value="2"/>
</dbReference>
<dbReference type="InterPro" id="IPR032109">
    <property type="entry name" value="Big_3_5"/>
</dbReference>
<feature type="compositionally biased region" description="Basic and acidic residues" evidence="1">
    <location>
        <begin position="301"/>
        <end position="311"/>
    </location>
</feature>
<dbReference type="Gene3D" id="2.60.120.1440">
    <property type="match status" value="1"/>
</dbReference>
<evidence type="ECO:0000259" key="3">
    <source>
        <dbReference type="Pfam" id="PF16640"/>
    </source>
</evidence>
<feature type="compositionally biased region" description="Basic and acidic residues" evidence="1">
    <location>
        <begin position="321"/>
        <end position="350"/>
    </location>
</feature>
<dbReference type="PANTHER" id="PTHR38731">
    <property type="entry name" value="LIPL45-RELATED LIPOPROTEIN-RELATED"/>
    <property type="match status" value="1"/>
</dbReference>
<reference evidence="4 5" key="1">
    <citation type="submission" date="2019-05" db="EMBL/GenBank/DDBJ databases">
        <authorList>
            <person name="Narsing Rao M.P."/>
            <person name="Li W.J."/>
        </authorList>
    </citation>
    <scope>NUCLEOTIDE SEQUENCE [LARGE SCALE GENOMIC DNA]</scope>
    <source>
        <strain evidence="4 5">SYSU_K30003</strain>
    </source>
</reference>
<dbReference type="InterPro" id="IPR006860">
    <property type="entry name" value="FecR"/>
</dbReference>
<evidence type="ECO:0000259" key="2">
    <source>
        <dbReference type="Pfam" id="PF04773"/>
    </source>
</evidence>
<evidence type="ECO:0000256" key="1">
    <source>
        <dbReference type="SAM" id="MobiDB-lite"/>
    </source>
</evidence>
<evidence type="ECO:0008006" key="6">
    <source>
        <dbReference type="Google" id="ProtNLM"/>
    </source>
</evidence>
<dbReference type="EMBL" id="VCIW01000001">
    <property type="protein sequence ID" value="TLS54235.1"/>
    <property type="molecule type" value="Genomic_DNA"/>
</dbReference>
<dbReference type="AlphaFoldDB" id="A0A5R9GPJ5"/>
<organism evidence="4 5">
    <name type="scientific">Paenibacillus antri</name>
    <dbReference type="NCBI Taxonomy" id="2582848"/>
    <lineage>
        <taxon>Bacteria</taxon>
        <taxon>Bacillati</taxon>
        <taxon>Bacillota</taxon>
        <taxon>Bacilli</taxon>
        <taxon>Bacillales</taxon>
        <taxon>Paenibacillaceae</taxon>
        <taxon>Paenibacillus</taxon>
    </lineage>
</organism>
<evidence type="ECO:0000313" key="5">
    <source>
        <dbReference type="Proteomes" id="UP000309676"/>
    </source>
</evidence>
<sequence>MRRAKQWAITLLVFTLVFGMFGGTALGASTRFALVTDVTGTVKVTKAGGTKEIRVFDGMGLNEGDKLKVEKGGSVTLKVADRDDEVVLGENWSGALSKLKDKAGGSDTAVKTWAGSMYNKVEKITGSSSTYKVETPTAVMGVRGTHFMVSIDPITGLPTMFVSAGRVEAGNPGQRDSTLVLPAQQVTVYPDAPPKAGVSYVDPSDIVKQADKSVIEALLKNKALIDQENDEIIGGFSGGGDANPNGTLSLQEQEALDKYKSNVENALFNILKTAVDSGTLDETEAQDIAAAANRDISIQDRQYDLNRDVPPIDRTAGVDPAAERQRQRQRQQAEEKKQQQVQQKEEKKTEVTNNNASLIQQIQQAAQQLQQANQQAQEQKKQEAADRLLEQLSQQQRDALQQRLEQKEQEKQQQETGKAPTTPTQPTQSGSSSDDRTATTTTVELSKSELVVGEAITITANVKNNSNGSAVPDGATVTFRKGSTSIGTATTSGGKAVLTLTAAQSLTAFPMGTYAVNAIYPGTSSLERSTSFSQTLKVKSATTVTVDAPTSSEIGATFTLGVTVAATSPGTGTPVGTVELYDSSLKIGENTLVSGATSFTLTPNATAPTTKTYRAVYKPSESALYVGNEKTFTHNIVSPTPASPELTLAKTDTTNGFDIAVKLDNFTGTKKLYGMQLHFVSGRTVSPALSTNATYHATKFPAAQTAEVLRYVDGVDGTGKELREQIYSLTLFGTGAAVEFDNEETMATLRFTKPSGIGDPEMFQFVYAQFVFEDGTSYVPAETFSFSY</sequence>
<feature type="region of interest" description="Disordered" evidence="1">
    <location>
        <begin position="396"/>
        <end position="445"/>
    </location>
</feature>
<feature type="domain" description="Bacterial Ig-like" evidence="3">
    <location>
        <begin position="445"/>
        <end position="538"/>
    </location>
</feature>
<feature type="region of interest" description="Disordered" evidence="1">
    <location>
        <begin position="301"/>
        <end position="352"/>
    </location>
</feature>
<keyword evidence="5" id="KW-1185">Reference proteome</keyword>
<proteinExistence type="predicted"/>